<organism evidence="2 3">
    <name type="scientific">Actinomycetospora straminea</name>
    <dbReference type="NCBI Taxonomy" id="663607"/>
    <lineage>
        <taxon>Bacteria</taxon>
        <taxon>Bacillati</taxon>
        <taxon>Actinomycetota</taxon>
        <taxon>Actinomycetes</taxon>
        <taxon>Pseudonocardiales</taxon>
        <taxon>Pseudonocardiaceae</taxon>
        <taxon>Actinomycetospora</taxon>
    </lineage>
</organism>
<name>A0ABP9ERR1_9PSEU</name>
<evidence type="ECO:0008006" key="4">
    <source>
        <dbReference type="Google" id="ProtNLM"/>
    </source>
</evidence>
<dbReference type="EMBL" id="BAABHQ010000011">
    <property type="protein sequence ID" value="GAA4883850.1"/>
    <property type="molecule type" value="Genomic_DNA"/>
</dbReference>
<feature type="region of interest" description="Disordered" evidence="1">
    <location>
        <begin position="81"/>
        <end position="101"/>
    </location>
</feature>
<comment type="caution">
    <text evidence="2">The sequence shown here is derived from an EMBL/GenBank/DDBJ whole genome shotgun (WGS) entry which is preliminary data.</text>
</comment>
<keyword evidence="3" id="KW-1185">Reference proteome</keyword>
<protein>
    <recommendedName>
        <fullName evidence="4">PRC-barrel domain protein</fullName>
    </recommendedName>
</protein>
<accession>A0ABP9ERR1</accession>
<proteinExistence type="predicted"/>
<dbReference type="Proteomes" id="UP001500457">
    <property type="component" value="Unassembled WGS sequence"/>
</dbReference>
<sequence>MRAFDYYATSNNFGAFRPAKPRLRCLSISERPFDPSKDEAREVIRIDSAKAVAKERIEIVSVDGVCRNVKSRGDIIGELAETSLDESKPPASRQLVEKNRDGRTLEPINLIQSADLS</sequence>
<gene>
    <name evidence="2" type="ORF">GCM10023203_39710</name>
</gene>
<evidence type="ECO:0000313" key="2">
    <source>
        <dbReference type="EMBL" id="GAA4883850.1"/>
    </source>
</evidence>
<evidence type="ECO:0000313" key="3">
    <source>
        <dbReference type="Proteomes" id="UP001500457"/>
    </source>
</evidence>
<evidence type="ECO:0000256" key="1">
    <source>
        <dbReference type="SAM" id="MobiDB-lite"/>
    </source>
</evidence>
<reference evidence="3" key="1">
    <citation type="journal article" date="2019" name="Int. J. Syst. Evol. Microbiol.">
        <title>The Global Catalogue of Microorganisms (GCM) 10K type strain sequencing project: providing services to taxonomists for standard genome sequencing and annotation.</title>
        <authorList>
            <consortium name="The Broad Institute Genomics Platform"/>
            <consortium name="The Broad Institute Genome Sequencing Center for Infectious Disease"/>
            <person name="Wu L."/>
            <person name="Ma J."/>
        </authorList>
    </citation>
    <scope>NUCLEOTIDE SEQUENCE [LARGE SCALE GENOMIC DNA]</scope>
    <source>
        <strain evidence="3">JCM 17983</strain>
    </source>
</reference>